<evidence type="ECO:0000313" key="2">
    <source>
        <dbReference type="Proteomes" id="UP000482800"/>
    </source>
</evidence>
<name>A0A6V8KGB4_9ACTN</name>
<comment type="caution">
    <text evidence="1">The sequence shown here is derived from an EMBL/GenBank/DDBJ whole genome shotgun (WGS) entry which is preliminary data.</text>
</comment>
<keyword evidence="2" id="KW-1185">Reference proteome</keyword>
<dbReference type="EMBL" id="BLPF01000003">
    <property type="protein sequence ID" value="GFJ84273.1"/>
    <property type="molecule type" value="Genomic_DNA"/>
</dbReference>
<dbReference type="Proteomes" id="UP000482800">
    <property type="component" value="Unassembled WGS sequence"/>
</dbReference>
<proteinExistence type="predicted"/>
<gene>
    <name evidence="1" type="ORF">Phou_084530</name>
</gene>
<evidence type="ECO:0000313" key="1">
    <source>
        <dbReference type="EMBL" id="GFJ84273.1"/>
    </source>
</evidence>
<organism evidence="1 2">
    <name type="scientific">Phytohabitans houttuyneae</name>
    <dbReference type="NCBI Taxonomy" id="1076126"/>
    <lineage>
        <taxon>Bacteria</taxon>
        <taxon>Bacillati</taxon>
        <taxon>Actinomycetota</taxon>
        <taxon>Actinomycetes</taxon>
        <taxon>Micromonosporales</taxon>
        <taxon>Micromonosporaceae</taxon>
    </lineage>
</organism>
<sequence length="77" mass="8003">MEGSVARVVVAAAAGKTTWRRRQALRDTVHAGTPAGAEVRGGELPALAAQWWWHALRDTIPEDASTGAVAGGGELRG</sequence>
<reference evidence="1 2" key="2">
    <citation type="submission" date="2020-03" db="EMBL/GenBank/DDBJ databases">
        <authorList>
            <person name="Ichikawa N."/>
            <person name="Kimura A."/>
            <person name="Kitahashi Y."/>
            <person name="Uohara A."/>
        </authorList>
    </citation>
    <scope>NUCLEOTIDE SEQUENCE [LARGE SCALE GENOMIC DNA]</scope>
    <source>
        <strain evidence="1 2">NBRC 108639</strain>
    </source>
</reference>
<reference evidence="1 2" key="1">
    <citation type="submission" date="2020-03" db="EMBL/GenBank/DDBJ databases">
        <title>Whole genome shotgun sequence of Phytohabitans houttuyneae NBRC 108639.</title>
        <authorList>
            <person name="Komaki H."/>
            <person name="Tamura T."/>
        </authorList>
    </citation>
    <scope>NUCLEOTIDE SEQUENCE [LARGE SCALE GENOMIC DNA]</scope>
    <source>
        <strain evidence="1 2">NBRC 108639</strain>
    </source>
</reference>
<accession>A0A6V8KGB4</accession>
<dbReference type="RefSeq" id="WP_173067877.1">
    <property type="nucleotide sequence ID" value="NZ_BAABGO010000013.1"/>
</dbReference>
<protein>
    <submittedName>
        <fullName evidence="1">Uncharacterized protein</fullName>
    </submittedName>
</protein>
<dbReference type="AlphaFoldDB" id="A0A6V8KGB4"/>